<evidence type="ECO:0000313" key="4">
    <source>
        <dbReference type="EMBL" id="BAD25697.1"/>
    </source>
</evidence>
<feature type="compositionally biased region" description="Low complexity" evidence="1">
    <location>
        <begin position="115"/>
        <end position="128"/>
    </location>
</feature>
<dbReference type="Proteomes" id="UP000000763">
    <property type="component" value="Chromosome 2"/>
</dbReference>
<gene>
    <name evidence="3" type="ORF">P0477B05.42</name>
    <name evidence="4" type="ORF">P0572A04.10</name>
</gene>
<name>Q6K5T1_ORYSJ</name>
<dbReference type="AlphaFoldDB" id="Q6K5T1"/>
<evidence type="ECO:0000256" key="2">
    <source>
        <dbReference type="SAM" id="Phobius"/>
    </source>
</evidence>
<feature type="transmembrane region" description="Helical" evidence="2">
    <location>
        <begin position="212"/>
        <end position="232"/>
    </location>
</feature>
<reference evidence="5" key="4">
    <citation type="journal article" date="2008" name="Nucleic Acids Res.">
        <title>The rice annotation project database (RAP-DB): 2008 update.</title>
        <authorList>
            <consortium name="The rice annotation project (RAP)"/>
        </authorList>
    </citation>
    <scope>GENOME REANNOTATION</scope>
    <source>
        <strain evidence="5">cv. Nipponbare</strain>
    </source>
</reference>
<keyword evidence="2" id="KW-0472">Membrane</keyword>
<reference evidence="3" key="2">
    <citation type="submission" date="2002-05" db="EMBL/GenBank/DDBJ databases">
        <title>Oryza sativa nipponbare(GA3) genomic DNA, chromosome 2, PAC clone:P0477B05.</title>
        <authorList>
            <person name="Sasaki T."/>
            <person name="Matsumoto T."/>
            <person name="Katayose Y."/>
        </authorList>
    </citation>
    <scope>NUCLEOTIDE SEQUENCE</scope>
</reference>
<keyword evidence="2" id="KW-0812">Transmembrane</keyword>
<organism evidence="3 5">
    <name type="scientific">Oryza sativa subsp. japonica</name>
    <name type="common">Rice</name>
    <dbReference type="NCBI Taxonomy" id="39947"/>
    <lineage>
        <taxon>Eukaryota</taxon>
        <taxon>Viridiplantae</taxon>
        <taxon>Streptophyta</taxon>
        <taxon>Embryophyta</taxon>
        <taxon>Tracheophyta</taxon>
        <taxon>Spermatophyta</taxon>
        <taxon>Magnoliopsida</taxon>
        <taxon>Liliopsida</taxon>
        <taxon>Poales</taxon>
        <taxon>Poaceae</taxon>
        <taxon>BOP clade</taxon>
        <taxon>Oryzoideae</taxon>
        <taxon>Oryzeae</taxon>
        <taxon>Oryzinae</taxon>
        <taxon>Oryza</taxon>
        <taxon>Oryza sativa</taxon>
    </lineage>
</organism>
<reference evidence="4" key="1">
    <citation type="submission" date="2002-03" db="EMBL/GenBank/DDBJ databases">
        <title>Oryza sativa nipponbare(GA3) genomic DNA, chromosome 2, PAC clone:P0572A04.</title>
        <authorList>
            <person name="Sasaki T."/>
            <person name="Matsumoto T."/>
            <person name="Yamamoto K."/>
        </authorList>
    </citation>
    <scope>NUCLEOTIDE SEQUENCE</scope>
</reference>
<evidence type="ECO:0000313" key="5">
    <source>
        <dbReference type="Proteomes" id="UP000000763"/>
    </source>
</evidence>
<proteinExistence type="predicted"/>
<reference evidence="5" key="3">
    <citation type="journal article" date="2005" name="Nature">
        <title>The map-based sequence of the rice genome.</title>
        <authorList>
            <consortium name="International rice genome sequencing project (IRGSP)"/>
            <person name="Matsumoto T."/>
            <person name="Wu J."/>
            <person name="Kanamori H."/>
            <person name="Katayose Y."/>
            <person name="Fujisawa M."/>
            <person name="Namiki N."/>
            <person name="Mizuno H."/>
            <person name="Yamamoto K."/>
            <person name="Antonio B.A."/>
            <person name="Baba T."/>
            <person name="Sakata K."/>
            <person name="Nagamura Y."/>
            <person name="Aoki H."/>
            <person name="Arikawa K."/>
            <person name="Arita K."/>
            <person name="Bito T."/>
            <person name="Chiden Y."/>
            <person name="Fujitsuka N."/>
            <person name="Fukunaka R."/>
            <person name="Hamada M."/>
            <person name="Harada C."/>
            <person name="Hayashi A."/>
            <person name="Hijishita S."/>
            <person name="Honda M."/>
            <person name="Hosokawa S."/>
            <person name="Ichikawa Y."/>
            <person name="Idonuma A."/>
            <person name="Iijima M."/>
            <person name="Ikeda M."/>
            <person name="Ikeno M."/>
            <person name="Ito K."/>
            <person name="Ito S."/>
            <person name="Ito T."/>
            <person name="Ito Y."/>
            <person name="Ito Y."/>
            <person name="Iwabuchi A."/>
            <person name="Kamiya K."/>
            <person name="Karasawa W."/>
            <person name="Kurita K."/>
            <person name="Katagiri S."/>
            <person name="Kikuta A."/>
            <person name="Kobayashi H."/>
            <person name="Kobayashi N."/>
            <person name="Machita K."/>
            <person name="Maehara T."/>
            <person name="Masukawa M."/>
            <person name="Mizubayashi T."/>
            <person name="Mukai Y."/>
            <person name="Nagasaki H."/>
            <person name="Nagata Y."/>
            <person name="Naito S."/>
            <person name="Nakashima M."/>
            <person name="Nakama Y."/>
            <person name="Nakamichi Y."/>
            <person name="Nakamura M."/>
            <person name="Meguro A."/>
            <person name="Negishi M."/>
            <person name="Ohta I."/>
            <person name="Ohta T."/>
            <person name="Okamoto M."/>
            <person name="Ono N."/>
            <person name="Saji S."/>
            <person name="Sakaguchi M."/>
            <person name="Sakai K."/>
            <person name="Shibata M."/>
            <person name="Shimokawa T."/>
            <person name="Song J."/>
            <person name="Takazaki Y."/>
            <person name="Terasawa K."/>
            <person name="Tsugane M."/>
            <person name="Tsuji K."/>
            <person name="Ueda S."/>
            <person name="Waki K."/>
            <person name="Yamagata H."/>
            <person name="Yamamoto M."/>
            <person name="Yamamoto S."/>
            <person name="Yamane H."/>
            <person name="Yoshiki S."/>
            <person name="Yoshihara R."/>
            <person name="Yukawa K."/>
            <person name="Zhong H."/>
            <person name="Yano M."/>
            <person name="Yuan Q."/>
            <person name="Ouyang S."/>
            <person name="Liu J."/>
            <person name="Jones K.M."/>
            <person name="Gansberger K."/>
            <person name="Moffat K."/>
            <person name="Hill J."/>
            <person name="Bera J."/>
            <person name="Fadrosh D."/>
            <person name="Jin S."/>
            <person name="Johri S."/>
            <person name="Kim M."/>
            <person name="Overton L."/>
            <person name="Reardon M."/>
            <person name="Tsitrin T."/>
            <person name="Vuong H."/>
            <person name="Weaver B."/>
            <person name="Ciecko A."/>
            <person name="Tallon L."/>
            <person name="Jackson J."/>
            <person name="Pai G."/>
            <person name="Aken S.V."/>
            <person name="Utterback T."/>
            <person name="Reidmuller S."/>
            <person name="Feldblyum T."/>
            <person name="Hsiao J."/>
            <person name="Zismann V."/>
            <person name="Iobst S."/>
            <person name="de Vazeille A.R."/>
            <person name="Buell C.R."/>
            <person name="Ying K."/>
            <person name="Li Y."/>
            <person name="Lu T."/>
            <person name="Huang Y."/>
            <person name="Zhao Q."/>
            <person name="Feng Q."/>
            <person name="Zhang L."/>
            <person name="Zhu J."/>
            <person name="Weng Q."/>
            <person name="Mu J."/>
            <person name="Lu Y."/>
            <person name="Fan D."/>
            <person name="Liu Y."/>
            <person name="Guan J."/>
            <person name="Zhang Y."/>
            <person name="Yu S."/>
            <person name="Liu X."/>
            <person name="Zhang Y."/>
            <person name="Hong G."/>
            <person name="Han B."/>
            <person name="Choisne N."/>
            <person name="Demange N."/>
            <person name="Orjeda G."/>
            <person name="Samain S."/>
            <person name="Cattolico L."/>
            <person name="Pelletier E."/>
            <person name="Couloux A."/>
            <person name="Segurens B."/>
            <person name="Wincker P."/>
            <person name="D'Hont A."/>
            <person name="Scarpelli C."/>
            <person name="Weissenbach J."/>
            <person name="Salanoubat M."/>
            <person name="Quetier F."/>
            <person name="Yu Y."/>
            <person name="Kim H.R."/>
            <person name="Rambo T."/>
            <person name="Currie J."/>
            <person name="Collura K."/>
            <person name="Luo M."/>
            <person name="Yang T."/>
            <person name="Ammiraju J.S.S."/>
            <person name="Engler F."/>
            <person name="Soderlund C."/>
            <person name="Wing R.A."/>
            <person name="Palmer L.E."/>
            <person name="de la Bastide M."/>
            <person name="Spiegel L."/>
            <person name="Nascimento L."/>
            <person name="Zutavern T."/>
            <person name="O'Shaughnessy A."/>
            <person name="Dike S."/>
            <person name="Dedhia N."/>
            <person name="Preston R."/>
            <person name="Balija V."/>
            <person name="McCombie W.R."/>
            <person name="Chow T."/>
            <person name="Chen H."/>
            <person name="Chung M."/>
            <person name="Chen C."/>
            <person name="Shaw J."/>
            <person name="Wu H."/>
            <person name="Hsiao K."/>
            <person name="Chao Y."/>
            <person name="Chu M."/>
            <person name="Cheng C."/>
            <person name="Hour A."/>
            <person name="Lee P."/>
            <person name="Lin S."/>
            <person name="Lin Y."/>
            <person name="Liou J."/>
            <person name="Liu S."/>
            <person name="Hsing Y."/>
            <person name="Raghuvanshi S."/>
            <person name="Mohanty A."/>
            <person name="Bharti A.K."/>
            <person name="Gaur A."/>
            <person name="Gupta V."/>
            <person name="Kumar D."/>
            <person name="Ravi V."/>
            <person name="Vij S."/>
            <person name="Kapur A."/>
            <person name="Khurana P."/>
            <person name="Khurana P."/>
            <person name="Khurana J.P."/>
            <person name="Tyagi A.K."/>
            <person name="Gaikwad K."/>
            <person name="Singh A."/>
            <person name="Dalal V."/>
            <person name="Srivastava S."/>
            <person name="Dixit A."/>
            <person name="Pal A.K."/>
            <person name="Ghazi I.A."/>
            <person name="Yadav M."/>
            <person name="Pandit A."/>
            <person name="Bhargava A."/>
            <person name="Sureshbabu K."/>
            <person name="Batra K."/>
            <person name="Sharma T.R."/>
            <person name="Mohapatra T."/>
            <person name="Singh N.K."/>
            <person name="Messing J."/>
            <person name="Nelson A.B."/>
            <person name="Fuks G."/>
            <person name="Kavchok S."/>
            <person name="Keizer G."/>
            <person name="Linton E."/>
            <person name="Llaca V."/>
            <person name="Song R."/>
            <person name="Tanyolac B."/>
            <person name="Young S."/>
            <person name="Ho-Il K."/>
            <person name="Hahn J.H."/>
            <person name="Sangsakoo G."/>
            <person name="Vanavichit A."/>
            <person name="de Mattos Luiz.A.T."/>
            <person name="Zimmer P.D."/>
            <person name="Malone G."/>
            <person name="Dellagostin O."/>
            <person name="de Oliveira A.C."/>
            <person name="Bevan M."/>
            <person name="Bancroft I."/>
            <person name="Minx P."/>
            <person name="Cordum H."/>
            <person name="Wilson R."/>
            <person name="Cheng Z."/>
            <person name="Jin W."/>
            <person name="Jiang J."/>
            <person name="Leong S.A."/>
            <person name="Iwama H."/>
            <person name="Gojobori T."/>
            <person name="Itoh T."/>
            <person name="Niimura Y."/>
            <person name="Fujii Y."/>
            <person name="Habara T."/>
            <person name="Sakai H."/>
            <person name="Sato Y."/>
            <person name="Wilson G."/>
            <person name="Kumar K."/>
            <person name="McCouch S."/>
            <person name="Juretic N."/>
            <person name="Hoen D."/>
            <person name="Wright S."/>
            <person name="Bruskiewich R."/>
            <person name="Bureau T."/>
            <person name="Miyao A."/>
            <person name="Hirochika H."/>
            <person name="Nishikawa T."/>
            <person name="Kadowaki K."/>
            <person name="Sugiura M."/>
            <person name="Burr B."/>
            <person name="Sasaki T."/>
        </authorList>
    </citation>
    <scope>NUCLEOTIDE SEQUENCE [LARGE SCALE GENOMIC DNA]</scope>
    <source>
        <strain evidence="5">cv. Nipponbare</strain>
    </source>
</reference>
<dbReference type="EMBL" id="AP005310">
    <property type="protein sequence ID" value="BAD23271.1"/>
    <property type="molecule type" value="Genomic_DNA"/>
</dbReference>
<evidence type="ECO:0000256" key="1">
    <source>
        <dbReference type="SAM" id="MobiDB-lite"/>
    </source>
</evidence>
<keyword evidence="2" id="KW-1133">Transmembrane helix</keyword>
<feature type="compositionally biased region" description="Pro residues" evidence="1">
    <location>
        <begin position="102"/>
        <end position="111"/>
    </location>
</feature>
<dbReference type="EMBL" id="AP005009">
    <property type="protein sequence ID" value="BAD25697.1"/>
    <property type="molecule type" value="Genomic_DNA"/>
</dbReference>
<accession>Q6K5T1</accession>
<evidence type="ECO:0000313" key="3">
    <source>
        <dbReference type="EMBL" id="BAD23271.1"/>
    </source>
</evidence>
<protein>
    <submittedName>
        <fullName evidence="3">Cell wall protein-like</fullName>
    </submittedName>
</protein>
<sequence>MAPPIARNGRAIPGRLPWLPAVFPVAVPPSPMPGSLSSPIKWNPLGTFSSFSPLPRSPVAAPPLSTVLLLSPTPPAASSHPYRLACAPSGRAVTSLGSATPSPSPASPSPLPKLAGTVSSSTSSGVATTPPPPAACATSQATASPEFRRNAVAHAGLSFLLVDVAFGSLFRRARASADVAISTSGIAAASGVFHAVLVSVQLPPAAHVASSPAPVVVVLPSFPVIVVFVPLSSRSRSSSSFRQVPQPRHCLRPRLRVAKRCAGCVSPSSKDRCRSRPLAFCLRHSRPSPPRPFVVVVPSPRRVVACSFACVLRVASVVLEVPEAWFAVVAEGSEGRSL</sequence>
<feature type="transmembrane region" description="Helical" evidence="2">
    <location>
        <begin position="179"/>
        <end position="200"/>
    </location>
</feature>
<feature type="region of interest" description="Disordered" evidence="1">
    <location>
        <begin position="93"/>
        <end position="141"/>
    </location>
</feature>